<dbReference type="Pfam" id="PF09357">
    <property type="entry name" value="RteC"/>
    <property type="match status" value="1"/>
</dbReference>
<dbReference type="InterPro" id="IPR018534">
    <property type="entry name" value="Tet_reg_excision_RteC"/>
</dbReference>
<name>A0ABP7TJ98_9FLAO</name>
<keyword evidence="2" id="KW-1185">Reference proteome</keyword>
<dbReference type="RefSeq" id="WP_324692204.1">
    <property type="nucleotide sequence ID" value="NZ_JAXAVY010000008.1"/>
</dbReference>
<evidence type="ECO:0000313" key="2">
    <source>
        <dbReference type="Proteomes" id="UP001500968"/>
    </source>
</evidence>
<gene>
    <name evidence="1" type="ORF">GCM10022386_07960</name>
</gene>
<dbReference type="Proteomes" id="UP001500968">
    <property type="component" value="Unassembled WGS sequence"/>
</dbReference>
<organism evidence="1 2">
    <name type="scientific">Flavobacterium cheonhonense</name>
    <dbReference type="NCBI Taxonomy" id="706185"/>
    <lineage>
        <taxon>Bacteria</taxon>
        <taxon>Pseudomonadati</taxon>
        <taxon>Bacteroidota</taxon>
        <taxon>Flavobacteriia</taxon>
        <taxon>Flavobacteriales</taxon>
        <taxon>Flavobacteriaceae</taxon>
        <taxon>Flavobacterium</taxon>
    </lineage>
</organism>
<dbReference type="EMBL" id="BAABCR010000012">
    <property type="protein sequence ID" value="GAA4026976.1"/>
    <property type="molecule type" value="Genomic_DNA"/>
</dbReference>
<comment type="caution">
    <text evidence="1">The sequence shown here is derived from an EMBL/GenBank/DDBJ whole genome shotgun (WGS) entry which is preliminary data.</text>
</comment>
<sequence length="296" mass="34471">MLLLVATYGKLRFAQTLTQPAMKSFAASLMAELEQQLLNIKTENNCIIKQSEWSVKATIKTIEKLKTKFYDLSFENKSEEIEFFKMIKPQFAAKLIFFNEIYNIEITKPIGAAKSAKKHYEAYLHKLKKFHKENIEFYKYYKSGNNSLDKKYFLRGKHDIKLTLDSFYFQSDFNFATSHDYKVAQIIAYETIEEYLNSKLKTIKNPTHTAKNLTWSSSKASLVELVYALHATGTFNNGNCSLNETVTAIQSFFNIELGQFNRTFLEIKSRKTIEKTHFLDTLKENLIKRIEQGDEK</sequence>
<accession>A0ABP7TJ98</accession>
<proteinExistence type="predicted"/>
<protein>
    <submittedName>
        <fullName evidence="1">RteC domain-containing protein</fullName>
    </submittedName>
</protein>
<evidence type="ECO:0000313" key="1">
    <source>
        <dbReference type="EMBL" id="GAA4026976.1"/>
    </source>
</evidence>
<reference evidence="2" key="1">
    <citation type="journal article" date="2019" name="Int. J. Syst. Evol. Microbiol.">
        <title>The Global Catalogue of Microorganisms (GCM) 10K type strain sequencing project: providing services to taxonomists for standard genome sequencing and annotation.</title>
        <authorList>
            <consortium name="The Broad Institute Genomics Platform"/>
            <consortium name="The Broad Institute Genome Sequencing Center for Infectious Disease"/>
            <person name="Wu L."/>
            <person name="Ma J."/>
        </authorList>
    </citation>
    <scope>NUCLEOTIDE SEQUENCE [LARGE SCALE GENOMIC DNA]</scope>
    <source>
        <strain evidence="2">JCM 17064</strain>
    </source>
</reference>